<keyword evidence="2" id="KW-0808">Transferase</keyword>
<dbReference type="Pfam" id="PF00294">
    <property type="entry name" value="PfkB"/>
    <property type="match status" value="1"/>
</dbReference>
<dbReference type="InterPro" id="IPR052700">
    <property type="entry name" value="Carb_kinase_PfkB-like"/>
</dbReference>
<dbReference type="CDD" id="cd01168">
    <property type="entry name" value="adenosine_kinase"/>
    <property type="match status" value="1"/>
</dbReference>
<dbReference type="InterPro" id="IPR011611">
    <property type="entry name" value="PfkB_dom"/>
</dbReference>
<dbReference type="PANTHER" id="PTHR43320:SF3">
    <property type="entry name" value="CARBOHYDRATE KINASE PFKB DOMAIN-CONTAINING PROTEIN"/>
    <property type="match status" value="1"/>
</dbReference>
<reference evidence="5 6" key="1">
    <citation type="submission" date="2018-01" db="EMBL/GenBank/DDBJ databases">
        <title>The draft genome sequence of Cohaesibacter sp. H1304.</title>
        <authorList>
            <person name="Wang N.-N."/>
            <person name="Du Z.-J."/>
        </authorList>
    </citation>
    <scope>NUCLEOTIDE SEQUENCE [LARGE SCALE GENOMIC DNA]</scope>
    <source>
        <strain evidence="5 6">H1304</strain>
    </source>
</reference>
<sequence length="332" mass="35632">MTAPRFDILGIGNAIVDVLSRTDDDFLVSEGLHKGSMNLIDTDRAEYLYAKMGPTIEASGGSAGNTIFGIASLGGHPAYFGKVADDQLGKTFTHDMRSLGAHFESTPLLGGAPTARSMILISPDGERTMNTYLGACVELSEEDIDADVVANAGITYMEGYLWDKEGAKNAFRKAAKIAHEAGRQVSITLSDSFCVDRFRDEFLELMKSGQVDIVFANEPEIKALYQTADRATALNALREDTKLSAVTLGEEGSIAISHNETHHVKACTIRELVDTTGAGDLYAAGFLFGLSQSMELEKCATLGNFCASEVIQHIGPRPEHDMKSAAIQAGLL</sequence>
<evidence type="ECO:0000313" key="5">
    <source>
        <dbReference type="EMBL" id="PLW76234.1"/>
    </source>
</evidence>
<protein>
    <submittedName>
        <fullName evidence="5">Adenosine kinase</fullName>
    </submittedName>
</protein>
<dbReference type="PROSITE" id="PS00584">
    <property type="entry name" value="PFKB_KINASES_2"/>
    <property type="match status" value="1"/>
</dbReference>
<organism evidence="5 6">
    <name type="scientific">Cohaesibacter celericrescens</name>
    <dbReference type="NCBI Taxonomy" id="2067669"/>
    <lineage>
        <taxon>Bacteria</taxon>
        <taxon>Pseudomonadati</taxon>
        <taxon>Pseudomonadota</taxon>
        <taxon>Alphaproteobacteria</taxon>
        <taxon>Hyphomicrobiales</taxon>
        <taxon>Cohaesibacteraceae</taxon>
    </lineage>
</organism>
<dbReference type="EMBL" id="PKUQ01000031">
    <property type="protein sequence ID" value="PLW76234.1"/>
    <property type="molecule type" value="Genomic_DNA"/>
</dbReference>
<keyword evidence="3 5" id="KW-0418">Kinase</keyword>
<keyword evidence="6" id="KW-1185">Reference proteome</keyword>
<gene>
    <name evidence="5" type="ORF">C0081_15135</name>
</gene>
<evidence type="ECO:0000256" key="2">
    <source>
        <dbReference type="ARBA" id="ARBA00022679"/>
    </source>
</evidence>
<evidence type="ECO:0000256" key="3">
    <source>
        <dbReference type="ARBA" id="ARBA00022777"/>
    </source>
</evidence>
<feature type="domain" description="Carbohydrate kinase PfkB" evidence="4">
    <location>
        <begin position="58"/>
        <end position="317"/>
    </location>
</feature>
<dbReference type="SUPFAM" id="SSF53613">
    <property type="entry name" value="Ribokinase-like"/>
    <property type="match status" value="1"/>
</dbReference>
<dbReference type="PANTHER" id="PTHR43320">
    <property type="entry name" value="SUGAR KINASE"/>
    <property type="match status" value="1"/>
</dbReference>
<evidence type="ECO:0000313" key="6">
    <source>
        <dbReference type="Proteomes" id="UP000234881"/>
    </source>
</evidence>
<dbReference type="GO" id="GO:0016301">
    <property type="term" value="F:kinase activity"/>
    <property type="evidence" value="ECO:0007669"/>
    <property type="project" value="UniProtKB-KW"/>
</dbReference>
<proteinExistence type="inferred from homology"/>
<name>A0A2N5XP11_9HYPH</name>
<evidence type="ECO:0000259" key="4">
    <source>
        <dbReference type="Pfam" id="PF00294"/>
    </source>
</evidence>
<dbReference type="RefSeq" id="WP_101534668.1">
    <property type="nucleotide sequence ID" value="NZ_JBFHIU010000002.1"/>
</dbReference>
<accession>A0A2N5XP11</accession>
<evidence type="ECO:0000256" key="1">
    <source>
        <dbReference type="ARBA" id="ARBA00010688"/>
    </source>
</evidence>
<comment type="caution">
    <text evidence="5">The sequence shown here is derived from an EMBL/GenBank/DDBJ whole genome shotgun (WGS) entry which is preliminary data.</text>
</comment>
<dbReference type="OrthoDB" id="9813569at2"/>
<comment type="similarity">
    <text evidence="1">Belongs to the carbohydrate kinase PfkB family.</text>
</comment>
<dbReference type="AlphaFoldDB" id="A0A2N5XP11"/>
<dbReference type="InterPro" id="IPR029056">
    <property type="entry name" value="Ribokinase-like"/>
</dbReference>
<dbReference type="Gene3D" id="3.40.1190.20">
    <property type="match status" value="1"/>
</dbReference>
<dbReference type="Proteomes" id="UP000234881">
    <property type="component" value="Unassembled WGS sequence"/>
</dbReference>
<dbReference type="InterPro" id="IPR002173">
    <property type="entry name" value="Carboh/pur_kinase_PfkB_CS"/>
</dbReference>